<dbReference type="EMBL" id="OA883783">
    <property type="protein sequence ID" value="CAD7279692.1"/>
    <property type="molecule type" value="Genomic_DNA"/>
</dbReference>
<evidence type="ECO:0000313" key="2">
    <source>
        <dbReference type="EMBL" id="CAD7279692.1"/>
    </source>
</evidence>
<accession>A0A7R9BTH8</accession>
<dbReference type="Proteomes" id="UP000678499">
    <property type="component" value="Unassembled WGS sequence"/>
</dbReference>
<reference evidence="2" key="1">
    <citation type="submission" date="2020-11" db="EMBL/GenBank/DDBJ databases">
        <authorList>
            <person name="Tran Van P."/>
        </authorList>
    </citation>
    <scope>NUCLEOTIDE SEQUENCE</scope>
</reference>
<evidence type="ECO:0000313" key="3">
    <source>
        <dbReference type="Proteomes" id="UP000678499"/>
    </source>
</evidence>
<proteinExistence type="predicted"/>
<dbReference type="AlphaFoldDB" id="A0A7R9BTH8"/>
<dbReference type="OrthoDB" id="6354193at2759"/>
<dbReference type="EMBL" id="CAJPEX010001746">
    <property type="protein sequence ID" value="CAG0919844.1"/>
    <property type="molecule type" value="Genomic_DNA"/>
</dbReference>
<name>A0A7R9BTH8_9CRUS</name>
<evidence type="ECO:0000256" key="1">
    <source>
        <dbReference type="SAM" id="MobiDB-lite"/>
    </source>
</evidence>
<sequence length="218" mass="23997">MIAEDLESRLAMMETLLTDQLNVLKTMILNVEDKLGNQEEQYKKQFRRVQATLMRRIPTATGSTSVGAAVSGTSLKPTDESFYGRHAMPRNLQPTSTSPPGSGPSTSGNQNKPEATSNKHFADLDETVVPGDDHHGILAGADQVFGTDTMQEVSDSFRLSYLDHGQDVGKFDAGSRQYEIDTYNATISELNGQRVYSLPSMISKFILNRIQVGQTCLY</sequence>
<feature type="non-terminal residue" evidence="2">
    <location>
        <position position="218"/>
    </location>
</feature>
<feature type="region of interest" description="Disordered" evidence="1">
    <location>
        <begin position="60"/>
        <end position="117"/>
    </location>
</feature>
<feature type="compositionally biased region" description="Low complexity" evidence="1">
    <location>
        <begin position="94"/>
        <end position="108"/>
    </location>
</feature>
<protein>
    <submittedName>
        <fullName evidence="2">Uncharacterized protein</fullName>
    </submittedName>
</protein>
<gene>
    <name evidence="2" type="ORF">NMOB1V02_LOCUS7360</name>
</gene>
<feature type="compositionally biased region" description="Polar residues" evidence="1">
    <location>
        <begin position="60"/>
        <end position="76"/>
    </location>
</feature>
<keyword evidence="3" id="KW-1185">Reference proteome</keyword>
<organism evidence="2">
    <name type="scientific">Notodromas monacha</name>
    <dbReference type="NCBI Taxonomy" id="399045"/>
    <lineage>
        <taxon>Eukaryota</taxon>
        <taxon>Metazoa</taxon>
        <taxon>Ecdysozoa</taxon>
        <taxon>Arthropoda</taxon>
        <taxon>Crustacea</taxon>
        <taxon>Oligostraca</taxon>
        <taxon>Ostracoda</taxon>
        <taxon>Podocopa</taxon>
        <taxon>Podocopida</taxon>
        <taxon>Cypridocopina</taxon>
        <taxon>Cypridoidea</taxon>
        <taxon>Cyprididae</taxon>
        <taxon>Notodromas</taxon>
    </lineage>
</organism>